<evidence type="ECO:0000259" key="7">
    <source>
        <dbReference type="PROSITE" id="PS50011"/>
    </source>
</evidence>
<dbReference type="PROSITE" id="PS50011">
    <property type="entry name" value="PROTEIN_KINASE_DOM"/>
    <property type="match status" value="1"/>
</dbReference>
<gene>
    <name evidence="8" type="ORF">FHW12_003753</name>
</gene>
<evidence type="ECO:0000256" key="3">
    <source>
        <dbReference type="ARBA" id="ARBA00022777"/>
    </source>
</evidence>
<feature type="binding site" evidence="5">
    <location>
        <position position="111"/>
    </location>
    <ligand>
        <name>ATP</name>
        <dbReference type="ChEBI" id="CHEBI:30616"/>
    </ligand>
</feature>
<dbReference type="EMBL" id="JACGXL010000007">
    <property type="protein sequence ID" value="MBA8889507.1"/>
    <property type="molecule type" value="Genomic_DNA"/>
</dbReference>
<comment type="caution">
    <text evidence="8">The sequence shown here is derived from an EMBL/GenBank/DDBJ whole genome shotgun (WGS) entry which is preliminary data.</text>
</comment>
<dbReference type="SMART" id="SM00028">
    <property type="entry name" value="TPR"/>
    <property type="match status" value="7"/>
</dbReference>
<evidence type="ECO:0000256" key="1">
    <source>
        <dbReference type="ARBA" id="ARBA00022679"/>
    </source>
</evidence>
<dbReference type="SUPFAM" id="SSF56112">
    <property type="entry name" value="Protein kinase-like (PK-like)"/>
    <property type="match status" value="1"/>
</dbReference>
<dbReference type="Pfam" id="PF13424">
    <property type="entry name" value="TPR_12"/>
    <property type="match status" value="1"/>
</dbReference>
<protein>
    <submittedName>
        <fullName evidence="8">Serine/threonine-protein kinase</fullName>
        <ecNumber evidence="8">2.7.11.1</ecNumber>
    </submittedName>
</protein>
<evidence type="ECO:0000256" key="6">
    <source>
        <dbReference type="SAM" id="Phobius"/>
    </source>
</evidence>
<keyword evidence="9" id="KW-1185">Reference proteome</keyword>
<dbReference type="InterPro" id="IPR011009">
    <property type="entry name" value="Kinase-like_dom_sf"/>
</dbReference>
<dbReference type="GO" id="GO:0004674">
    <property type="term" value="F:protein serine/threonine kinase activity"/>
    <property type="evidence" value="ECO:0007669"/>
    <property type="project" value="UniProtKB-EC"/>
</dbReference>
<feature type="domain" description="Protein kinase" evidence="7">
    <location>
        <begin position="80"/>
        <end position="372"/>
    </location>
</feature>
<dbReference type="SUPFAM" id="SSF48452">
    <property type="entry name" value="TPR-like"/>
    <property type="match status" value="3"/>
</dbReference>
<dbReference type="Gene3D" id="1.25.40.10">
    <property type="entry name" value="Tetratricopeptide repeat domain"/>
    <property type="match status" value="2"/>
</dbReference>
<dbReference type="PROSITE" id="PS00108">
    <property type="entry name" value="PROTEIN_KINASE_ST"/>
    <property type="match status" value="1"/>
</dbReference>
<dbReference type="RefSeq" id="WP_182532551.1">
    <property type="nucleotide sequence ID" value="NZ_JACGXL010000007.1"/>
</dbReference>
<dbReference type="InterPro" id="IPR011717">
    <property type="entry name" value="TPR-4"/>
</dbReference>
<evidence type="ECO:0000256" key="4">
    <source>
        <dbReference type="ARBA" id="ARBA00022840"/>
    </source>
</evidence>
<dbReference type="AlphaFoldDB" id="A0A839EXS7"/>
<proteinExistence type="predicted"/>
<keyword evidence="4 5" id="KW-0067">ATP-binding</keyword>
<dbReference type="CDD" id="cd14014">
    <property type="entry name" value="STKc_PknB_like"/>
    <property type="match status" value="1"/>
</dbReference>
<dbReference type="EC" id="2.7.11.1" evidence="8"/>
<dbReference type="PANTHER" id="PTHR43289">
    <property type="entry name" value="MITOGEN-ACTIVATED PROTEIN KINASE KINASE KINASE 20-RELATED"/>
    <property type="match status" value="1"/>
</dbReference>
<dbReference type="Pfam" id="PF00069">
    <property type="entry name" value="Pkinase"/>
    <property type="match status" value="1"/>
</dbReference>
<sequence>MSGDDDAERDVVRIFRDALDADAGIERERFLDQRCGGDAALRARVESLLRSAFDADDEDAGAAGDAGAGDSLLGTMLGAFRLVERIGRGGMGVVYRGVREGGDFAHEVALKLIRRGFDFDDIRARFLRERRILARLSHPNLARFIDGGVASDGRPWFALEFVRGAPITRWCDARRLGVRSRVRLFLDVCAAVQYAHAQLVVHRDLKPANVLVDDDARIRLLDFGIARLVGGDEDDVAPATTLGQRYALTPEYAAPEQFGGEPAGVATDVYALGALLYELVSGTLPIAVERGDLLAAAHAVRTTPPTPLATAIHRAGSATPAERLAARTSNAAAYRNEVRGDLARIVDKALAKEPARRYATADALADDLARWLAGAPVRVSGDAIGYRLRKFVARNRVAVAFALLAALAIVAGMAAAIWQAREARIQRDEAVAEAKRSDGMRQYLMLMFRDAAAQKDVTRVDVRGVFRAGAERLFDVFREQPETGQNTALMLSDLYLQLGDVEGATPLLERLLAWPGIDANPKVRASARYNLAQVELARGHAARARELLDQAQAYWSAHAGSGALLNESRSTQAKVERAEGRVDEAIATLRSAIVERRAMIGADDFETGNLHNTLANALIQVGRYEEAEAAANDSFGIFEHLGQADSDGGMAALNSRGNAALMMGRNERSLEDYRRVTTTTRALYGETTKLAASLNNLGVALNRLDRAGEAVPLVEEAWRITRAQSGERSPLAVTVRTSLAEIYVNTARFTDADAMAQAALDVAETDYAGNRILLGGACRARARVRYAQGRVGEARADLDRATGLFVAAGKGGEGYLRLMQPLRRDIDAR</sequence>
<dbReference type="InterPro" id="IPR017441">
    <property type="entry name" value="Protein_kinase_ATP_BS"/>
</dbReference>
<reference evidence="8 9" key="1">
    <citation type="submission" date="2020-07" db="EMBL/GenBank/DDBJ databases">
        <title>Genomic Encyclopedia of Type Strains, Phase IV (KMG-V): Genome sequencing to study the core and pangenomes of soil and plant-associated prokaryotes.</title>
        <authorList>
            <person name="Whitman W."/>
        </authorList>
    </citation>
    <scope>NUCLEOTIDE SEQUENCE [LARGE SCALE GENOMIC DNA]</scope>
    <source>
        <strain evidence="8 9">RH2WT43</strain>
    </source>
</reference>
<keyword evidence="2 5" id="KW-0547">Nucleotide-binding</keyword>
<dbReference type="Proteomes" id="UP000550401">
    <property type="component" value="Unassembled WGS sequence"/>
</dbReference>
<dbReference type="GO" id="GO:0042802">
    <property type="term" value="F:identical protein binding"/>
    <property type="evidence" value="ECO:0007669"/>
    <property type="project" value="InterPro"/>
</dbReference>
<evidence type="ECO:0000256" key="2">
    <source>
        <dbReference type="ARBA" id="ARBA00022741"/>
    </source>
</evidence>
<keyword evidence="3 8" id="KW-0418">Kinase</keyword>
<feature type="transmembrane region" description="Helical" evidence="6">
    <location>
        <begin position="397"/>
        <end position="418"/>
    </location>
</feature>
<dbReference type="InterPro" id="IPR019734">
    <property type="entry name" value="TPR_rpt"/>
</dbReference>
<dbReference type="PROSITE" id="PS00107">
    <property type="entry name" value="PROTEIN_KINASE_ATP"/>
    <property type="match status" value="1"/>
</dbReference>
<dbReference type="InterPro" id="IPR011990">
    <property type="entry name" value="TPR-like_helical_dom_sf"/>
</dbReference>
<keyword evidence="1 8" id="KW-0808">Transferase</keyword>
<keyword evidence="6" id="KW-1133">Transmembrane helix</keyword>
<evidence type="ECO:0000256" key="5">
    <source>
        <dbReference type="PROSITE-ProRule" id="PRU10141"/>
    </source>
</evidence>
<dbReference type="InterPro" id="IPR000719">
    <property type="entry name" value="Prot_kinase_dom"/>
</dbReference>
<dbReference type="Gene3D" id="1.10.510.10">
    <property type="entry name" value="Transferase(Phosphotransferase) domain 1"/>
    <property type="match status" value="1"/>
</dbReference>
<evidence type="ECO:0000313" key="9">
    <source>
        <dbReference type="Proteomes" id="UP000550401"/>
    </source>
</evidence>
<dbReference type="InterPro" id="IPR008271">
    <property type="entry name" value="Ser/Thr_kinase_AS"/>
</dbReference>
<dbReference type="GO" id="GO:0005524">
    <property type="term" value="F:ATP binding"/>
    <property type="evidence" value="ECO:0007669"/>
    <property type="project" value="UniProtKB-UniRule"/>
</dbReference>
<dbReference type="SMART" id="SM00220">
    <property type="entry name" value="S_TKc"/>
    <property type="match status" value="1"/>
</dbReference>
<keyword evidence="6" id="KW-0472">Membrane</keyword>
<dbReference type="PANTHER" id="PTHR43289:SF34">
    <property type="entry name" value="SERINE_THREONINE-PROTEIN KINASE YBDM-RELATED"/>
    <property type="match status" value="1"/>
</dbReference>
<dbReference type="Pfam" id="PF07721">
    <property type="entry name" value="TPR_4"/>
    <property type="match status" value="2"/>
</dbReference>
<name>A0A839EXS7_9GAMM</name>
<dbReference type="Gene3D" id="3.30.200.20">
    <property type="entry name" value="Phosphorylase Kinase, domain 1"/>
    <property type="match status" value="1"/>
</dbReference>
<keyword evidence="6" id="KW-0812">Transmembrane</keyword>
<accession>A0A839EXS7</accession>
<evidence type="ECO:0000313" key="8">
    <source>
        <dbReference type="EMBL" id="MBA8889507.1"/>
    </source>
</evidence>
<organism evidence="8 9">
    <name type="scientific">Dokdonella fugitiva</name>
    <dbReference type="NCBI Taxonomy" id="328517"/>
    <lineage>
        <taxon>Bacteria</taxon>
        <taxon>Pseudomonadati</taxon>
        <taxon>Pseudomonadota</taxon>
        <taxon>Gammaproteobacteria</taxon>
        <taxon>Lysobacterales</taxon>
        <taxon>Rhodanobacteraceae</taxon>
        <taxon>Dokdonella</taxon>
    </lineage>
</organism>